<comment type="caution">
    <text evidence="3">The sequence shown here is derived from an EMBL/GenBank/DDBJ whole genome shotgun (WGS) entry which is preliminary data.</text>
</comment>
<feature type="transmembrane region" description="Helical" evidence="2">
    <location>
        <begin position="143"/>
        <end position="161"/>
    </location>
</feature>
<keyword evidence="4" id="KW-1185">Reference proteome</keyword>
<accession>A0A080M4G9</accession>
<evidence type="ECO:0000313" key="4">
    <source>
        <dbReference type="Proteomes" id="UP000021315"/>
    </source>
</evidence>
<evidence type="ECO:0000313" key="3">
    <source>
        <dbReference type="EMBL" id="KFB75951.1"/>
    </source>
</evidence>
<feature type="compositionally biased region" description="Basic and acidic residues" evidence="1">
    <location>
        <begin position="1"/>
        <end position="14"/>
    </location>
</feature>
<gene>
    <name evidence="3" type="ORF">AW06_002968</name>
</gene>
<feature type="region of interest" description="Disordered" evidence="1">
    <location>
        <begin position="72"/>
        <end position="91"/>
    </location>
</feature>
<name>A0A080M4G9_9PROT</name>
<keyword evidence="2" id="KW-1133">Transmembrane helix</keyword>
<dbReference type="Proteomes" id="UP000021315">
    <property type="component" value="Unassembled WGS sequence"/>
</dbReference>
<organism evidence="3 4">
    <name type="scientific">Candidatus Accumulibacter cognatus</name>
    <dbReference type="NCBI Taxonomy" id="2954383"/>
    <lineage>
        <taxon>Bacteria</taxon>
        <taxon>Pseudomonadati</taxon>
        <taxon>Pseudomonadota</taxon>
        <taxon>Betaproteobacteria</taxon>
        <taxon>Candidatus Accumulibacter</taxon>
    </lineage>
</organism>
<dbReference type="EMBL" id="JDST02000067">
    <property type="protein sequence ID" value="KFB75951.1"/>
    <property type="molecule type" value="Genomic_DNA"/>
</dbReference>
<feature type="region of interest" description="Disordered" evidence="1">
    <location>
        <begin position="1"/>
        <end position="52"/>
    </location>
</feature>
<keyword evidence="2" id="KW-0812">Transmembrane</keyword>
<reference evidence="3" key="1">
    <citation type="submission" date="2014-02" db="EMBL/GenBank/DDBJ databases">
        <title>Expanding our view of genomic diversity in Candidatus Accumulibacter clades.</title>
        <authorList>
            <person name="Skennerton C.T."/>
            <person name="Barr J.J."/>
            <person name="Slater F.R."/>
            <person name="Bond P.L."/>
            <person name="Tyson G.W."/>
        </authorList>
    </citation>
    <scope>NUCLEOTIDE SEQUENCE [LARGE SCALE GENOMIC DNA]</scope>
</reference>
<sequence length="281" mass="30823">MRNPAEKTAREQRLDQYGAPRPGAPPASTPGSYPDRVRLDQSARCPTVGSRRLGPRAWLPNREFGSWLEHRAKQASPNRRMPSRPSASVNPDLRVKGLGGTLWTVFLRVAASSNMSVSRTRYGQGAPPARAGYLFVRPRTVQFKFVSLSLLCLAACSSAWAKSRATVGGGAGDSTIVEYFWMAMFVLGGLCALFLVLAGAYLAVRNIREARVMKGIGRPHGLRYNGLVFKRGYGRRAPSYCPVCLATTGCLLPLQLEKDPPPIMAPSWWLRCPSCKGTWRA</sequence>
<dbReference type="AlphaFoldDB" id="A0A080M4G9"/>
<feature type="transmembrane region" description="Helical" evidence="2">
    <location>
        <begin position="181"/>
        <end position="204"/>
    </location>
</feature>
<keyword evidence="2" id="KW-0472">Membrane</keyword>
<evidence type="ECO:0000256" key="1">
    <source>
        <dbReference type="SAM" id="MobiDB-lite"/>
    </source>
</evidence>
<evidence type="ECO:0000256" key="2">
    <source>
        <dbReference type="SAM" id="Phobius"/>
    </source>
</evidence>
<protein>
    <submittedName>
        <fullName evidence="3">Uncharacterized protein</fullName>
    </submittedName>
</protein>
<proteinExistence type="predicted"/>